<dbReference type="Proteomes" id="UP000665561">
    <property type="component" value="Unassembled WGS sequence"/>
</dbReference>
<dbReference type="EMBL" id="JAAAMV010000001">
    <property type="protein sequence ID" value="NBD22338.1"/>
    <property type="molecule type" value="Genomic_DNA"/>
</dbReference>
<keyword evidence="2" id="KW-0472">Membrane</keyword>
<feature type="compositionally biased region" description="Gly residues" evidence="1">
    <location>
        <begin position="80"/>
        <end position="89"/>
    </location>
</feature>
<evidence type="ECO:0000256" key="2">
    <source>
        <dbReference type="SAM" id="Phobius"/>
    </source>
</evidence>
<keyword evidence="4" id="KW-1185">Reference proteome</keyword>
<accession>A0ABW9XII1</accession>
<reference evidence="3 4" key="1">
    <citation type="submission" date="2020-01" db="EMBL/GenBank/DDBJ databases">
        <title>Paenibacillus soybeanensis sp. nov. isolated from the nodules of soybean (Glycine max(L.) Merr).</title>
        <authorList>
            <person name="Wang H."/>
        </authorList>
    </citation>
    <scope>NUCLEOTIDE SEQUENCE [LARGE SCALE GENOMIC DNA]</scope>
    <source>
        <strain evidence="3 4">T1</strain>
    </source>
</reference>
<feature type="compositionally biased region" description="Low complexity" evidence="1">
    <location>
        <begin position="69"/>
        <end position="79"/>
    </location>
</feature>
<evidence type="ECO:0000313" key="3">
    <source>
        <dbReference type="EMBL" id="NBD22338.1"/>
    </source>
</evidence>
<sequence>MGIAVIIWLFAAIIGGLLLHWIIQSAINGSVLGEVFDELRTASSVHRREMQEMKERIAELTAVIKAQQGVTGTTTPASGGSEGGTPSGG</sequence>
<protein>
    <submittedName>
        <fullName evidence="3">Uncharacterized protein</fullName>
    </submittedName>
</protein>
<feature type="transmembrane region" description="Helical" evidence="2">
    <location>
        <begin position="6"/>
        <end position="23"/>
    </location>
</feature>
<name>A0ABW9XII1_9BACL</name>
<gene>
    <name evidence="3" type="ORF">GT019_00480</name>
</gene>
<proteinExistence type="predicted"/>
<keyword evidence="2" id="KW-1133">Transmembrane helix</keyword>
<dbReference type="RefSeq" id="WP_161740124.1">
    <property type="nucleotide sequence ID" value="NZ_JAAAMV010000001.1"/>
</dbReference>
<keyword evidence="2" id="KW-0812">Transmembrane</keyword>
<evidence type="ECO:0000256" key="1">
    <source>
        <dbReference type="SAM" id="MobiDB-lite"/>
    </source>
</evidence>
<organism evidence="3 4">
    <name type="scientific">Paenibacillus glycinis</name>
    <dbReference type="NCBI Taxonomy" id="2697035"/>
    <lineage>
        <taxon>Bacteria</taxon>
        <taxon>Bacillati</taxon>
        <taxon>Bacillota</taxon>
        <taxon>Bacilli</taxon>
        <taxon>Bacillales</taxon>
        <taxon>Paenibacillaceae</taxon>
        <taxon>Paenibacillus</taxon>
    </lineage>
</organism>
<feature type="region of interest" description="Disordered" evidence="1">
    <location>
        <begin position="68"/>
        <end position="89"/>
    </location>
</feature>
<evidence type="ECO:0000313" key="4">
    <source>
        <dbReference type="Proteomes" id="UP000665561"/>
    </source>
</evidence>
<comment type="caution">
    <text evidence="3">The sequence shown here is derived from an EMBL/GenBank/DDBJ whole genome shotgun (WGS) entry which is preliminary data.</text>
</comment>